<dbReference type="InterPro" id="IPR025737">
    <property type="entry name" value="FApF"/>
</dbReference>
<evidence type="ECO:0000313" key="2">
    <source>
        <dbReference type="Proteomes" id="UP001140230"/>
    </source>
</evidence>
<name>A0A9X3YZ53_9XANT</name>
<dbReference type="EMBL" id="JANWTP010000009">
    <property type="protein sequence ID" value="MDC8637118.1"/>
    <property type="molecule type" value="Genomic_DNA"/>
</dbReference>
<reference evidence="1" key="1">
    <citation type="journal article" date="2022" name="Phytopathology">
        <title>Whole genome sequencing-based tracing of a 2022 introduction and outbreak of Xanthomonas hortorum pv. pelargonii.</title>
        <authorList>
            <person name="Iruegas Bocardo F."/>
            <person name="Weisberg A.J."/>
            <person name="Riutta E.R."/>
            <person name="Kilday K.B."/>
            <person name="Bonkowski J.C."/>
            <person name="Creswell T.C."/>
            <person name="Daughtrey M."/>
            <person name="Rane K.K."/>
            <person name="Grunwald N.J."/>
            <person name="Chang J.H."/>
            <person name="Putnam M."/>
        </authorList>
    </citation>
    <scope>NUCLEOTIDE SEQUENCE</scope>
    <source>
        <strain evidence="1">22-338</strain>
    </source>
</reference>
<organism evidence="1 2">
    <name type="scientific">Xanthomonas hortorum pv. hederae</name>
    <dbReference type="NCBI Taxonomy" id="453603"/>
    <lineage>
        <taxon>Bacteria</taxon>
        <taxon>Pseudomonadati</taxon>
        <taxon>Pseudomonadota</taxon>
        <taxon>Gammaproteobacteria</taxon>
        <taxon>Lysobacterales</taxon>
        <taxon>Lysobacteraceae</taxon>
        <taxon>Xanthomonas</taxon>
    </lineage>
</organism>
<dbReference type="AlphaFoldDB" id="A0A9X3YZ53"/>
<gene>
    <name evidence="1" type="ORF">NY667_04685</name>
</gene>
<reference evidence="1" key="2">
    <citation type="submission" date="2022-08" db="EMBL/GenBank/DDBJ databases">
        <authorList>
            <person name="Iruegas-Bocardo F."/>
            <person name="Weisberg A.J."/>
            <person name="Riutta E.R."/>
            <person name="Kilday K."/>
            <person name="Bonkowski J.C."/>
            <person name="Creswell T."/>
            <person name="Daughtrey M.L."/>
            <person name="Rane K."/>
            <person name="Grunwald N.J."/>
            <person name="Chang J.H."/>
            <person name="Putnam M.L."/>
        </authorList>
    </citation>
    <scope>NUCLEOTIDE SEQUENCE</scope>
    <source>
        <strain evidence="1">22-338</strain>
    </source>
</reference>
<accession>A0A9X3YZ53</accession>
<dbReference type="Pfam" id="PF13557">
    <property type="entry name" value="Phenol_MetA_deg"/>
    <property type="match status" value="1"/>
</dbReference>
<evidence type="ECO:0000313" key="1">
    <source>
        <dbReference type="EMBL" id="MDC8637118.1"/>
    </source>
</evidence>
<proteinExistence type="predicted"/>
<dbReference type="Proteomes" id="UP001140230">
    <property type="component" value="Unassembled WGS sequence"/>
</dbReference>
<protein>
    <submittedName>
        <fullName evidence="1">Transporter</fullName>
    </submittedName>
</protein>
<sequence length="301" mass="33044">MRIESDEGRQPPASNGRRLARCGLAMAAANVHAVDADAGDTTTPPVGRHLVLLYLQHSQQDKQYAGGDLVDDDGHLYVNAMSLRWVRPFEVGTLAMGPQVIVPTVSLRTSGSLSALGDETALGDVILTFAIWPIRRPETRTHMIINPFVIVPTGRYDRDSALNIGENRYRAGVQLGYGSNITDNVSVEVFVDGTFYAKNDEFTPASLTLRQKPLYQAQAWLSWHASPTTVYAAGLSNTFGGEGEVEGIDQGNRRNTTKFLLTTSRFVNETTQLLFSVGRDLEVENGGKESARVNFRLLKLF</sequence>
<dbReference type="RefSeq" id="WP_104549112.1">
    <property type="nucleotide sequence ID" value="NZ_CP168178.1"/>
</dbReference>
<comment type="caution">
    <text evidence="1">The sequence shown here is derived from an EMBL/GenBank/DDBJ whole genome shotgun (WGS) entry which is preliminary data.</text>
</comment>